<dbReference type="AlphaFoldDB" id="A0AAP2CQ48"/>
<proteinExistence type="predicted"/>
<dbReference type="RefSeq" id="WP_327792684.1">
    <property type="nucleotide sequence ID" value="NZ_JADQAZ010000001.1"/>
</dbReference>
<gene>
    <name evidence="2" type="ORF">IV417_03710</name>
</gene>
<dbReference type="EMBL" id="JADQAZ010000001">
    <property type="protein sequence ID" value="MBT0956481.1"/>
    <property type="molecule type" value="Genomic_DNA"/>
</dbReference>
<organism evidence="2 3">
    <name type="scientific">Harenicola maris</name>
    <dbReference type="NCBI Taxonomy" id="2841044"/>
    <lineage>
        <taxon>Bacteria</taxon>
        <taxon>Pseudomonadati</taxon>
        <taxon>Pseudomonadota</taxon>
        <taxon>Alphaproteobacteria</taxon>
        <taxon>Rhodobacterales</taxon>
        <taxon>Paracoccaceae</taxon>
        <taxon>Harenicola</taxon>
    </lineage>
</organism>
<dbReference type="Pfam" id="PF15639">
    <property type="entry name" value="Tox-MPTase3"/>
    <property type="match status" value="1"/>
</dbReference>
<name>A0AAP2CQ48_9RHOB</name>
<dbReference type="Proteomes" id="UP001315686">
    <property type="component" value="Unassembled WGS sequence"/>
</dbReference>
<dbReference type="InterPro" id="IPR028913">
    <property type="entry name" value="Tox-MPTase3_dom"/>
</dbReference>
<accession>A0AAP2CQ48</accession>
<feature type="domain" description="Tox-MPTase3" evidence="1">
    <location>
        <begin position="10"/>
        <end position="158"/>
    </location>
</feature>
<keyword evidence="3" id="KW-1185">Reference proteome</keyword>
<evidence type="ECO:0000259" key="1">
    <source>
        <dbReference type="Pfam" id="PF15639"/>
    </source>
</evidence>
<evidence type="ECO:0000313" key="2">
    <source>
        <dbReference type="EMBL" id="MBT0956481.1"/>
    </source>
</evidence>
<evidence type="ECO:0000313" key="3">
    <source>
        <dbReference type="Proteomes" id="UP001315686"/>
    </source>
</evidence>
<comment type="caution">
    <text evidence="2">The sequence shown here is derived from an EMBL/GenBank/DDBJ whole genome shotgun (WGS) entry which is preliminary data.</text>
</comment>
<reference evidence="2 3" key="1">
    <citation type="journal article" date="2021" name="Arch. Microbiol.">
        <title>Harenicola maris gen. nov., sp. nov. isolated from the Sea of Japan shallow sediments.</title>
        <authorList>
            <person name="Romanenko L.A."/>
            <person name="Kurilenko V.V."/>
            <person name="Chernysheva N.Y."/>
            <person name="Tekutyeva L.A."/>
            <person name="Velansky P.V."/>
            <person name="Svetashev V.I."/>
            <person name="Isaeva M.P."/>
        </authorList>
    </citation>
    <scope>NUCLEOTIDE SEQUENCE [LARGE SCALE GENOMIC DNA]</scope>
    <source>
        <strain evidence="2 3">KMM 3653</strain>
    </source>
</reference>
<protein>
    <recommendedName>
        <fullName evidence="1">Tox-MPTase3 domain-containing protein</fullName>
    </recommendedName>
</protein>
<sequence>MRPDPNLKDRFPLLDQRLRTLGLDYIQNHKRIFDALVRVSNSDPIRVMTALRANTPPDVTFHNQPIIGKNANTNGYTFPGSPYISLAKHFCKRGERGLRKDPEGRLNVRFERTLLHELCHWLTFEWDKSDPDTIVHFEGRGQINTIEAGYHFEYYAYGGYRPWRYGRPGKGDPEDEDD</sequence>